<accession>A0A0F9BYA0</accession>
<dbReference type="EMBL" id="LAZR01038677">
    <property type="protein sequence ID" value="KKL18927.1"/>
    <property type="molecule type" value="Genomic_DNA"/>
</dbReference>
<dbReference type="AlphaFoldDB" id="A0A0F9BYA0"/>
<reference evidence="1" key="1">
    <citation type="journal article" date="2015" name="Nature">
        <title>Complex archaea that bridge the gap between prokaryotes and eukaryotes.</title>
        <authorList>
            <person name="Spang A."/>
            <person name="Saw J.H."/>
            <person name="Jorgensen S.L."/>
            <person name="Zaremba-Niedzwiedzka K."/>
            <person name="Martijn J."/>
            <person name="Lind A.E."/>
            <person name="van Eijk R."/>
            <person name="Schleper C."/>
            <person name="Guy L."/>
            <person name="Ettema T.J."/>
        </authorList>
    </citation>
    <scope>NUCLEOTIDE SEQUENCE</scope>
</reference>
<sequence length="120" mass="13978">MKANPKSISPTKITEMINNLDLKPVLSNQVRQVRWLYCNSNKCTMVYDEKLVRIMIHRLEQFAQHSAQEITEGEVEVIDILTRLVNLKAHKDKYGKDKIYIKEQPVLWDKAKAILATLNK</sequence>
<proteinExistence type="predicted"/>
<evidence type="ECO:0000313" key="1">
    <source>
        <dbReference type="EMBL" id="KKL18927.1"/>
    </source>
</evidence>
<name>A0A0F9BYA0_9ZZZZ</name>
<protein>
    <submittedName>
        <fullName evidence="1">Uncharacterized protein</fullName>
    </submittedName>
</protein>
<organism evidence="1">
    <name type="scientific">marine sediment metagenome</name>
    <dbReference type="NCBI Taxonomy" id="412755"/>
    <lineage>
        <taxon>unclassified sequences</taxon>
        <taxon>metagenomes</taxon>
        <taxon>ecological metagenomes</taxon>
    </lineage>
</organism>
<gene>
    <name evidence="1" type="ORF">LCGC14_2470640</name>
</gene>
<comment type="caution">
    <text evidence="1">The sequence shown here is derived from an EMBL/GenBank/DDBJ whole genome shotgun (WGS) entry which is preliminary data.</text>
</comment>